<evidence type="ECO:0000256" key="4">
    <source>
        <dbReference type="ARBA" id="ARBA00022741"/>
    </source>
</evidence>
<dbReference type="InterPro" id="IPR003593">
    <property type="entry name" value="AAA+_ATPase"/>
</dbReference>
<dbReference type="Gene3D" id="2.40.50.140">
    <property type="entry name" value="Nucleic acid-binding proteins"/>
    <property type="match status" value="1"/>
</dbReference>
<keyword evidence="1" id="KW-0813">Transport</keyword>
<dbReference type="GO" id="GO:0015423">
    <property type="term" value="F:ABC-type maltose transporter activity"/>
    <property type="evidence" value="ECO:0007669"/>
    <property type="project" value="TreeGrafter"/>
</dbReference>
<dbReference type="PANTHER" id="PTHR43875:SF3">
    <property type="entry name" value="MALTOSE_MALTODEXTRIN IMPORT ATP-BINDING PROTEIN MALK"/>
    <property type="match status" value="1"/>
</dbReference>
<accession>A0A6P2W3H0</accession>
<sequence length="378" mass="40723">MSQIKLNGLHKQFGTAPILSDVNLTVEPGEFCVFIGPSGCGKSTLLRIVAGLEEQSAGDVWIDGRCVNTFAPAQRDIAMVFQSYALYPHMSVYENMAFGLRHLRLPKDEIDRRVRLASESLRLGELLERKPGALSGGQRQRVAIGRAIVRKPKVFLFDEPLSNLDAALRVKTRVEIAKLHRSLDSTSMIYVTHDQVEAMTLADKIVLLRPLEGRSGIPSIAQIGTPLDLYHRPASQFVAGFIGSPAMNFLPASVAAASRAEVRVLARNYPLDASVSGDSLEAGTGVTLGIRPEHVRVGTGAVTGQVAHVEQMGEHTYLYLDTPLCGQPIVAKTDAGGARIGDRLRVDLPAGALHLFHPDGRAAARMPHEPAAPALAIA</sequence>
<dbReference type="InterPro" id="IPR008995">
    <property type="entry name" value="Mo/tungstate-bd_C_term_dom"/>
</dbReference>
<dbReference type="InterPro" id="IPR017871">
    <property type="entry name" value="ABC_transporter-like_CS"/>
</dbReference>
<reference evidence="7 8" key="1">
    <citation type="submission" date="2019-09" db="EMBL/GenBank/DDBJ databases">
        <authorList>
            <person name="Depoorter E."/>
        </authorList>
    </citation>
    <scope>NUCLEOTIDE SEQUENCE [LARGE SCALE GENOMIC DNA]</scope>
    <source>
        <strain evidence="7">R-18109</strain>
    </source>
</reference>
<dbReference type="GO" id="GO:1990060">
    <property type="term" value="C:maltose transport complex"/>
    <property type="evidence" value="ECO:0007669"/>
    <property type="project" value="TreeGrafter"/>
</dbReference>
<evidence type="ECO:0000256" key="5">
    <source>
        <dbReference type="ARBA" id="ARBA00022840"/>
    </source>
</evidence>
<dbReference type="Pfam" id="PF00005">
    <property type="entry name" value="ABC_tran"/>
    <property type="match status" value="1"/>
</dbReference>
<evidence type="ECO:0000256" key="3">
    <source>
        <dbReference type="ARBA" id="ARBA00022519"/>
    </source>
</evidence>
<dbReference type="PANTHER" id="PTHR43875">
    <property type="entry name" value="MALTODEXTRIN IMPORT ATP-BINDING PROTEIN MSMX"/>
    <property type="match status" value="1"/>
</dbReference>
<protein>
    <submittedName>
        <fullName evidence="7">Sugar ABC transporter ATP-binding protein</fullName>
    </submittedName>
</protein>
<keyword evidence="4" id="KW-0547">Nucleotide-binding</keyword>
<evidence type="ECO:0000313" key="7">
    <source>
        <dbReference type="EMBL" id="VWC95234.1"/>
    </source>
</evidence>
<dbReference type="SUPFAM" id="SSF52540">
    <property type="entry name" value="P-loop containing nucleoside triphosphate hydrolases"/>
    <property type="match status" value="1"/>
</dbReference>
<keyword evidence="3" id="KW-0997">Cell inner membrane</keyword>
<dbReference type="AlphaFoldDB" id="A0A6P2W3H0"/>
<dbReference type="Pfam" id="PF08402">
    <property type="entry name" value="TOBE_2"/>
    <property type="match status" value="1"/>
</dbReference>
<evidence type="ECO:0000313" key="8">
    <source>
        <dbReference type="Proteomes" id="UP000494260"/>
    </source>
</evidence>
<keyword evidence="3" id="KW-0472">Membrane</keyword>
<dbReference type="Gene3D" id="3.40.50.300">
    <property type="entry name" value="P-loop containing nucleotide triphosphate hydrolases"/>
    <property type="match status" value="1"/>
</dbReference>
<gene>
    <name evidence="7" type="ORF">BLA18109_04199</name>
</gene>
<dbReference type="InterPro" id="IPR015855">
    <property type="entry name" value="ABC_transpr_MalK-like"/>
</dbReference>
<dbReference type="CDD" id="cd03301">
    <property type="entry name" value="ABC_MalK_N"/>
    <property type="match status" value="1"/>
</dbReference>
<dbReference type="InterPro" id="IPR013611">
    <property type="entry name" value="Transp-assoc_OB_typ2"/>
</dbReference>
<proteinExistence type="predicted"/>
<feature type="domain" description="ABC transporter" evidence="6">
    <location>
        <begin position="4"/>
        <end position="242"/>
    </location>
</feature>
<dbReference type="Proteomes" id="UP000494260">
    <property type="component" value="Unassembled WGS sequence"/>
</dbReference>
<dbReference type="FunFam" id="3.40.50.300:FF:000042">
    <property type="entry name" value="Maltose/maltodextrin ABC transporter, ATP-binding protein"/>
    <property type="match status" value="1"/>
</dbReference>
<evidence type="ECO:0000259" key="6">
    <source>
        <dbReference type="PROSITE" id="PS50893"/>
    </source>
</evidence>
<dbReference type="SUPFAM" id="SSF50331">
    <property type="entry name" value="MOP-like"/>
    <property type="match status" value="1"/>
</dbReference>
<dbReference type="RefSeq" id="WP_174952276.1">
    <property type="nucleotide sequence ID" value="NZ_CABVQH010000014.1"/>
</dbReference>
<dbReference type="GO" id="GO:0005524">
    <property type="term" value="F:ATP binding"/>
    <property type="evidence" value="ECO:0007669"/>
    <property type="project" value="UniProtKB-KW"/>
</dbReference>
<keyword evidence="2" id="KW-1003">Cell membrane</keyword>
<dbReference type="GO" id="GO:0055052">
    <property type="term" value="C:ATP-binding cassette (ABC) transporter complex, substrate-binding subunit-containing"/>
    <property type="evidence" value="ECO:0007669"/>
    <property type="project" value="TreeGrafter"/>
</dbReference>
<dbReference type="InterPro" id="IPR047641">
    <property type="entry name" value="ABC_transpr_MalK/UgpC-like"/>
</dbReference>
<dbReference type="PROSITE" id="PS00211">
    <property type="entry name" value="ABC_TRANSPORTER_1"/>
    <property type="match status" value="1"/>
</dbReference>
<organism evidence="7 8">
    <name type="scientific">Burkholderia lata (strain ATCC 17760 / DSM 23089 / LMG 22485 / NCIMB 9086 / R18194 / 383)</name>
    <dbReference type="NCBI Taxonomy" id="482957"/>
    <lineage>
        <taxon>Bacteria</taxon>
        <taxon>Pseudomonadati</taxon>
        <taxon>Pseudomonadota</taxon>
        <taxon>Betaproteobacteria</taxon>
        <taxon>Burkholderiales</taxon>
        <taxon>Burkholderiaceae</taxon>
        <taxon>Burkholderia</taxon>
        <taxon>Burkholderia cepacia complex</taxon>
    </lineage>
</organism>
<keyword evidence="5 7" id="KW-0067">ATP-binding</keyword>
<dbReference type="EMBL" id="CABVQH010000014">
    <property type="protein sequence ID" value="VWC95234.1"/>
    <property type="molecule type" value="Genomic_DNA"/>
</dbReference>
<evidence type="ECO:0000256" key="2">
    <source>
        <dbReference type="ARBA" id="ARBA00022475"/>
    </source>
</evidence>
<name>A0A6P2W3H0_BURL3</name>
<dbReference type="Gene3D" id="2.40.50.100">
    <property type="match status" value="1"/>
</dbReference>
<dbReference type="PROSITE" id="PS50893">
    <property type="entry name" value="ABC_TRANSPORTER_2"/>
    <property type="match status" value="1"/>
</dbReference>
<dbReference type="InterPro" id="IPR003439">
    <property type="entry name" value="ABC_transporter-like_ATP-bd"/>
</dbReference>
<dbReference type="NCBIfam" id="NF008653">
    <property type="entry name" value="PRK11650.1"/>
    <property type="match status" value="1"/>
</dbReference>
<dbReference type="GO" id="GO:0016887">
    <property type="term" value="F:ATP hydrolysis activity"/>
    <property type="evidence" value="ECO:0007669"/>
    <property type="project" value="InterPro"/>
</dbReference>
<evidence type="ECO:0000256" key="1">
    <source>
        <dbReference type="ARBA" id="ARBA00022448"/>
    </source>
</evidence>
<dbReference type="InterPro" id="IPR027417">
    <property type="entry name" value="P-loop_NTPase"/>
</dbReference>
<dbReference type="SMART" id="SM00382">
    <property type="entry name" value="AAA"/>
    <property type="match status" value="1"/>
</dbReference>
<dbReference type="InterPro" id="IPR012340">
    <property type="entry name" value="NA-bd_OB-fold"/>
</dbReference>